<evidence type="ECO:0000256" key="1">
    <source>
        <dbReference type="SAM" id="MobiDB-lite"/>
    </source>
</evidence>
<accession>A0A4C1YN80</accession>
<gene>
    <name evidence="2" type="ORF">EVAR_26531_1</name>
</gene>
<name>A0A4C1YN80_EUMVA</name>
<reference evidence="2 3" key="1">
    <citation type="journal article" date="2019" name="Commun. Biol.">
        <title>The bagworm genome reveals a unique fibroin gene that provides high tensile strength.</title>
        <authorList>
            <person name="Kono N."/>
            <person name="Nakamura H."/>
            <person name="Ohtoshi R."/>
            <person name="Tomita M."/>
            <person name="Numata K."/>
            <person name="Arakawa K."/>
        </authorList>
    </citation>
    <scope>NUCLEOTIDE SEQUENCE [LARGE SCALE GENOMIC DNA]</scope>
</reference>
<feature type="region of interest" description="Disordered" evidence="1">
    <location>
        <begin position="48"/>
        <end position="69"/>
    </location>
</feature>
<proteinExistence type="predicted"/>
<evidence type="ECO:0000313" key="3">
    <source>
        <dbReference type="Proteomes" id="UP000299102"/>
    </source>
</evidence>
<dbReference type="Proteomes" id="UP000299102">
    <property type="component" value="Unassembled WGS sequence"/>
</dbReference>
<dbReference type="EMBL" id="BGZK01001354">
    <property type="protein sequence ID" value="GBP77921.1"/>
    <property type="molecule type" value="Genomic_DNA"/>
</dbReference>
<evidence type="ECO:0000313" key="2">
    <source>
        <dbReference type="EMBL" id="GBP77921.1"/>
    </source>
</evidence>
<sequence>MVWTLSQTLAQCGLGEENEDKKSRWSPSPIDIRKLKGVISAFSASDKNRISGRGGKEVMDGRVGHRNSRSSDEIQQRNMLNHVCIHPRPSPLLSLFNVERYARAAREPLLETGQRQRSQLATTAGWTAGDNRFELHAREHSIVFKPGHRAGGHVDSTLRGTGLHSVSKPVPRVDPREAADRERTDRLKIDRHRYEIEF</sequence>
<keyword evidence="3" id="KW-1185">Reference proteome</keyword>
<comment type="caution">
    <text evidence="2">The sequence shown here is derived from an EMBL/GenBank/DDBJ whole genome shotgun (WGS) entry which is preliminary data.</text>
</comment>
<feature type="region of interest" description="Disordered" evidence="1">
    <location>
        <begin position="158"/>
        <end position="183"/>
    </location>
</feature>
<dbReference type="AlphaFoldDB" id="A0A4C1YN80"/>
<organism evidence="2 3">
    <name type="scientific">Eumeta variegata</name>
    <name type="common">Bagworm moth</name>
    <name type="synonym">Eumeta japonica</name>
    <dbReference type="NCBI Taxonomy" id="151549"/>
    <lineage>
        <taxon>Eukaryota</taxon>
        <taxon>Metazoa</taxon>
        <taxon>Ecdysozoa</taxon>
        <taxon>Arthropoda</taxon>
        <taxon>Hexapoda</taxon>
        <taxon>Insecta</taxon>
        <taxon>Pterygota</taxon>
        <taxon>Neoptera</taxon>
        <taxon>Endopterygota</taxon>
        <taxon>Lepidoptera</taxon>
        <taxon>Glossata</taxon>
        <taxon>Ditrysia</taxon>
        <taxon>Tineoidea</taxon>
        <taxon>Psychidae</taxon>
        <taxon>Oiketicinae</taxon>
        <taxon>Eumeta</taxon>
    </lineage>
</organism>
<protein>
    <submittedName>
        <fullName evidence="2">Uncharacterized protein</fullName>
    </submittedName>
</protein>
<feature type="compositionally biased region" description="Basic and acidic residues" evidence="1">
    <location>
        <begin position="171"/>
        <end position="183"/>
    </location>
</feature>